<evidence type="ECO:0000256" key="3">
    <source>
        <dbReference type="ARBA" id="ARBA00023125"/>
    </source>
</evidence>
<proteinExistence type="inferred from homology"/>
<dbReference type="InterPro" id="IPR010998">
    <property type="entry name" value="Integrase_recombinase_N"/>
</dbReference>
<keyword evidence="2" id="KW-0229">DNA integration</keyword>
<keyword evidence="8" id="KW-1185">Reference proteome</keyword>
<accession>E4U0M4</accession>
<dbReference type="AlphaFoldDB" id="E4U0M4"/>
<dbReference type="PANTHER" id="PTHR30629:SF2">
    <property type="entry name" value="PROPHAGE INTEGRASE INTS-RELATED"/>
    <property type="match status" value="1"/>
</dbReference>
<dbReference type="Pfam" id="PF00589">
    <property type="entry name" value="Phage_integrase"/>
    <property type="match status" value="1"/>
</dbReference>
<dbReference type="Gene3D" id="1.10.443.10">
    <property type="entry name" value="Intergrase catalytic core"/>
    <property type="match status" value="1"/>
</dbReference>
<name>E4U0M4_SULKY</name>
<evidence type="ECO:0000256" key="5">
    <source>
        <dbReference type="PROSITE-ProRule" id="PRU01248"/>
    </source>
</evidence>
<evidence type="ECO:0000259" key="6">
    <source>
        <dbReference type="PROSITE" id="PS51900"/>
    </source>
</evidence>
<dbReference type="GO" id="GO:0003677">
    <property type="term" value="F:DNA binding"/>
    <property type="evidence" value="ECO:0007669"/>
    <property type="project" value="UniProtKB-UniRule"/>
</dbReference>
<dbReference type="InterPro" id="IPR013762">
    <property type="entry name" value="Integrase-like_cat_sf"/>
</dbReference>
<dbReference type="Proteomes" id="UP000008721">
    <property type="component" value="Chromosome"/>
</dbReference>
<dbReference type="STRING" id="709032.Sulku_1680"/>
<dbReference type="HOGENOM" id="CLU_027562_17_7_7"/>
<evidence type="ECO:0000256" key="4">
    <source>
        <dbReference type="ARBA" id="ARBA00023172"/>
    </source>
</evidence>
<dbReference type="RefSeq" id="WP_013460538.1">
    <property type="nucleotide sequence ID" value="NC_014762.1"/>
</dbReference>
<keyword evidence="4" id="KW-0233">DNA recombination</keyword>
<dbReference type="Gene3D" id="1.10.150.130">
    <property type="match status" value="1"/>
</dbReference>
<dbReference type="OrthoDB" id="5346897at2"/>
<organism evidence="7 8">
    <name type="scientific">Sulfuricurvum kujiense (strain ATCC BAA-921 / DSM 16994 / JCM 11577 / YK-1)</name>
    <dbReference type="NCBI Taxonomy" id="709032"/>
    <lineage>
        <taxon>Bacteria</taxon>
        <taxon>Pseudomonadati</taxon>
        <taxon>Campylobacterota</taxon>
        <taxon>Epsilonproteobacteria</taxon>
        <taxon>Campylobacterales</taxon>
        <taxon>Sulfurimonadaceae</taxon>
        <taxon>Sulfuricurvum</taxon>
    </lineage>
</organism>
<evidence type="ECO:0000256" key="1">
    <source>
        <dbReference type="ARBA" id="ARBA00008857"/>
    </source>
</evidence>
<keyword evidence="3 5" id="KW-0238">DNA-binding</keyword>
<dbReference type="PANTHER" id="PTHR30629">
    <property type="entry name" value="PROPHAGE INTEGRASE"/>
    <property type="match status" value="1"/>
</dbReference>
<evidence type="ECO:0000256" key="2">
    <source>
        <dbReference type="ARBA" id="ARBA00022908"/>
    </source>
</evidence>
<dbReference type="InterPro" id="IPR002104">
    <property type="entry name" value="Integrase_catalytic"/>
</dbReference>
<evidence type="ECO:0000313" key="7">
    <source>
        <dbReference type="EMBL" id="ADR34341.1"/>
    </source>
</evidence>
<dbReference type="GO" id="GO:0006310">
    <property type="term" value="P:DNA recombination"/>
    <property type="evidence" value="ECO:0007669"/>
    <property type="project" value="UniProtKB-KW"/>
</dbReference>
<dbReference type="PROSITE" id="PS51900">
    <property type="entry name" value="CB"/>
    <property type="match status" value="1"/>
</dbReference>
<evidence type="ECO:0000313" key="8">
    <source>
        <dbReference type="Proteomes" id="UP000008721"/>
    </source>
</evidence>
<dbReference type="SUPFAM" id="SSF56349">
    <property type="entry name" value="DNA breaking-rejoining enzymes"/>
    <property type="match status" value="1"/>
</dbReference>
<dbReference type="InterPro" id="IPR011010">
    <property type="entry name" value="DNA_brk_join_enz"/>
</dbReference>
<dbReference type="EMBL" id="CP002355">
    <property type="protein sequence ID" value="ADR34341.1"/>
    <property type="molecule type" value="Genomic_DNA"/>
</dbReference>
<dbReference type="InterPro" id="IPR050808">
    <property type="entry name" value="Phage_Integrase"/>
</dbReference>
<gene>
    <name evidence="7" type="ordered locus">Sulku_1680</name>
</gene>
<feature type="domain" description="Core-binding (CB)" evidence="6">
    <location>
        <begin position="75"/>
        <end position="154"/>
    </location>
</feature>
<sequence length="364" mass="41855">MAINPADYPVRIKSNLWADQDHKKFYYRFMHDGKNKKGIFDFSNKSWDKRTRISKAEFELLQIKEKLTKGLDDSATIDDIVKLYLDTLPEKNYKRDRKSYYDSKVKDVLGKKKAADVLPKDIQKLVNDLVAKGGSPRTVKQAIEVLSPSFEIAIANRLIIHNPCKAVKLQLPKSKKMVVNATERLKAIYQGIMKLYALDPYYRAFFLLALQGRRKGEVINLKWEHIAFDYDYYVLPDPKNGEEQKIYLPPNVKAALLEFQEEKGWVFESPINPGNRLFDGTKQTARLKKEVGDWFSLHYTRNVMVSAMAEQGVDAIYMSGALGHSDPNTITKYLTMNYLTGSKIASNMIQHEAMEPKDDVLDEK</sequence>
<dbReference type="KEGG" id="sku:Sulku_1680"/>
<reference evidence="7 8" key="1">
    <citation type="journal article" date="2012" name="Stand. Genomic Sci.">
        <title>Complete genome sequence of the sulfur compounds oxidizing chemolithoautotroph Sulfuricurvum kujiense type strain (YK-1(T)).</title>
        <authorList>
            <person name="Han C."/>
            <person name="Kotsyurbenko O."/>
            <person name="Chertkov O."/>
            <person name="Held B."/>
            <person name="Lapidus A."/>
            <person name="Nolan M."/>
            <person name="Lucas S."/>
            <person name="Hammon N."/>
            <person name="Deshpande S."/>
            <person name="Cheng J.F."/>
            <person name="Tapia R."/>
            <person name="Goodwin L.A."/>
            <person name="Pitluck S."/>
            <person name="Liolios K."/>
            <person name="Pagani I."/>
            <person name="Ivanova N."/>
            <person name="Mavromatis K."/>
            <person name="Mikhailova N."/>
            <person name="Pati A."/>
            <person name="Chen A."/>
            <person name="Palaniappan K."/>
            <person name="Land M."/>
            <person name="Hauser L."/>
            <person name="Chang Y.J."/>
            <person name="Jeffries C.D."/>
            <person name="Brambilla E.M."/>
            <person name="Rohde M."/>
            <person name="Spring S."/>
            <person name="Sikorski J."/>
            <person name="Goker M."/>
            <person name="Woyke T."/>
            <person name="Bristow J."/>
            <person name="Eisen J.A."/>
            <person name="Markowitz V."/>
            <person name="Hugenholtz P."/>
            <person name="Kyrpides N.C."/>
            <person name="Klenk H.P."/>
            <person name="Detter J.C."/>
        </authorList>
    </citation>
    <scope>NUCLEOTIDE SEQUENCE [LARGE SCALE GENOMIC DNA]</scope>
    <source>
        <strain evidence="8">ATCC BAA-921 / DSM 16994 / JCM 11577 / YK-1</strain>
    </source>
</reference>
<dbReference type="GO" id="GO:0015074">
    <property type="term" value="P:DNA integration"/>
    <property type="evidence" value="ECO:0007669"/>
    <property type="project" value="UniProtKB-KW"/>
</dbReference>
<dbReference type="eggNOG" id="COG0582">
    <property type="taxonomic scope" value="Bacteria"/>
</dbReference>
<protein>
    <submittedName>
        <fullName evidence="7">Integrase family protein</fullName>
    </submittedName>
</protein>
<comment type="similarity">
    <text evidence="1">Belongs to the 'phage' integrase family.</text>
</comment>
<dbReference type="InterPro" id="IPR044068">
    <property type="entry name" value="CB"/>
</dbReference>